<evidence type="ECO:0000256" key="2">
    <source>
        <dbReference type="ARBA" id="ARBA00004687"/>
    </source>
</evidence>
<accession>A0A0M9VT39</accession>
<dbReference type="PANTHER" id="PTHR13121:SF0">
    <property type="entry name" value="PHOSPHATIDYLINOSITOL GLYCAN ANCHOR BIOSYNTHESIS CLASS U PROTEIN"/>
    <property type="match status" value="1"/>
</dbReference>
<evidence type="ECO:0000313" key="11">
    <source>
        <dbReference type="Proteomes" id="UP000053831"/>
    </source>
</evidence>
<comment type="subcellular location">
    <subcellularLocation>
        <location evidence="1">Endoplasmic reticulum membrane</location>
        <topology evidence="1">Multi-pass membrane protein</topology>
    </subcellularLocation>
</comment>
<comment type="caution">
    <text evidence="10">The sequence shown here is derived from an EMBL/GenBank/DDBJ whole genome shotgun (WGS) entry which is preliminary data.</text>
</comment>
<keyword evidence="7 9" id="KW-1133">Transmembrane helix</keyword>
<evidence type="ECO:0000256" key="4">
    <source>
        <dbReference type="ARBA" id="ARBA00022502"/>
    </source>
</evidence>
<evidence type="ECO:0000256" key="8">
    <source>
        <dbReference type="ARBA" id="ARBA00023136"/>
    </source>
</evidence>
<feature type="transmembrane region" description="Helical" evidence="9">
    <location>
        <begin position="179"/>
        <end position="207"/>
    </location>
</feature>
<keyword evidence="8 9" id="KW-0472">Membrane</keyword>
<reference evidence="10 11" key="1">
    <citation type="submission" date="2015-07" db="EMBL/GenBank/DDBJ databases">
        <title>The genome of the fungus Escovopsis weberi, a specialized disease agent of ant agriculture.</title>
        <authorList>
            <person name="de Man T.J."/>
            <person name="Stajich J.E."/>
            <person name="Kubicek C.P."/>
            <person name="Chenthamara K."/>
            <person name="Atanasova L."/>
            <person name="Druzhinina I.S."/>
            <person name="Birnbaum S."/>
            <person name="Barribeau S.M."/>
            <person name="Teiling C."/>
            <person name="Suen G."/>
            <person name="Currie C."/>
            <person name="Gerardo N.M."/>
        </authorList>
    </citation>
    <scope>NUCLEOTIDE SEQUENCE [LARGE SCALE GENOMIC DNA]</scope>
</reference>
<feature type="transmembrane region" description="Helical" evidence="9">
    <location>
        <begin position="90"/>
        <end position="113"/>
    </location>
</feature>
<evidence type="ECO:0000256" key="5">
    <source>
        <dbReference type="ARBA" id="ARBA00022692"/>
    </source>
</evidence>
<dbReference type="OrthoDB" id="549017at2759"/>
<dbReference type="GO" id="GO:0006506">
    <property type="term" value="P:GPI anchor biosynthetic process"/>
    <property type="evidence" value="ECO:0007669"/>
    <property type="project" value="UniProtKB-UniPathway"/>
</dbReference>
<evidence type="ECO:0000256" key="3">
    <source>
        <dbReference type="ARBA" id="ARBA00010026"/>
    </source>
</evidence>
<dbReference type="GO" id="GO:0042765">
    <property type="term" value="C:GPI-anchor transamidase complex"/>
    <property type="evidence" value="ECO:0007669"/>
    <property type="project" value="InterPro"/>
</dbReference>
<feature type="transmembrane region" description="Helical" evidence="9">
    <location>
        <begin position="219"/>
        <end position="244"/>
    </location>
</feature>
<feature type="transmembrane region" description="Helical" evidence="9">
    <location>
        <begin position="285"/>
        <end position="304"/>
    </location>
</feature>
<name>A0A0M9VT39_ESCWE</name>
<protein>
    <submittedName>
        <fullName evidence="10">Phosphatidylinositol glycan anchor biosynthesis class U protein</fullName>
    </submittedName>
</protein>
<evidence type="ECO:0000256" key="7">
    <source>
        <dbReference type="ARBA" id="ARBA00022989"/>
    </source>
</evidence>
<dbReference type="Pfam" id="PF06728">
    <property type="entry name" value="PIG-U"/>
    <property type="match status" value="1"/>
</dbReference>
<dbReference type="GO" id="GO:0016255">
    <property type="term" value="P:attachment of GPI anchor to protein"/>
    <property type="evidence" value="ECO:0007669"/>
    <property type="project" value="InterPro"/>
</dbReference>
<comment type="similarity">
    <text evidence="3">Belongs to the PIGU family.</text>
</comment>
<evidence type="ECO:0000313" key="10">
    <source>
        <dbReference type="EMBL" id="KOS18399.1"/>
    </source>
</evidence>
<evidence type="ECO:0000256" key="9">
    <source>
        <dbReference type="SAM" id="Phobius"/>
    </source>
</evidence>
<gene>
    <name evidence="10" type="ORF">ESCO_000513</name>
</gene>
<proteinExistence type="inferred from homology"/>
<comment type="pathway">
    <text evidence="2">Glycolipid biosynthesis; glycosylphosphatidylinositol-anchor biosynthesis.</text>
</comment>
<feature type="transmembrane region" description="Helical" evidence="9">
    <location>
        <begin position="12"/>
        <end position="30"/>
    </location>
</feature>
<feature type="transmembrane region" description="Helical" evidence="9">
    <location>
        <begin position="316"/>
        <end position="340"/>
    </location>
</feature>
<sequence length="427" mass="47452">MTTTTTTSLRGRLGLYAGAALLRLALFTVFSDLPDLLTGRVEVSTPVTSFKRLQEGLFLYNHNVWPYDGGVYHQAPLLLPLFSLLPDVKAWPIFTSLVYILMDLFAAHSLLRIANSGEAAESRLFKSARSERRALGLPVAAAFLFNPYTIATCVGRSTSVFTTCAILEAISKAVHGSPIAAMVAISFASYLSMYPILLLPPLVLLAFDRQPEKRRTGCAVRFAAQSVAVVAACTSLLLGVSYALTGNSWDFLARTYGIQLTLSDLTPNVGLWWYFFIELFDPFRAFYLAVFWLHLASYVGGVTIRLRAQPLTVLTVLLGIFAVFKPYPSVADTSLFLAMFSMYEHIRPVMRYTYVASSTMLYATFLGPAFYHLWIYAGSGNANFFYAITLVWSLGQSLLVADFAFAVIRDEWELERPDMVGQEVRQI</sequence>
<keyword evidence="5 9" id="KW-0812">Transmembrane</keyword>
<dbReference type="STRING" id="150374.A0A0M9VT39"/>
<dbReference type="Proteomes" id="UP000053831">
    <property type="component" value="Unassembled WGS sequence"/>
</dbReference>
<dbReference type="UniPathway" id="UPA00196"/>
<dbReference type="PANTHER" id="PTHR13121">
    <property type="entry name" value="GPI TRANSAMIDASE COMPONENT PIG-U"/>
    <property type="match status" value="1"/>
</dbReference>
<feature type="transmembrane region" description="Helical" evidence="9">
    <location>
        <begin position="383"/>
        <end position="408"/>
    </location>
</feature>
<keyword evidence="11" id="KW-1185">Reference proteome</keyword>
<dbReference type="EMBL" id="LGSR01000020">
    <property type="protein sequence ID" value="KOS18399.1"/>
    <property type="molecule type" value="Genomic_DNA"/>
</dbReference>
<evidence type="ECO:0000256" key="6">
    <source>
        <dbReference type="ARBA" id="ARBA00022824"/>
    </source>
</evidence>
<dbReference type="InterPro" id="IPR009600">
    <property type="entry name" value="PIG-U"/>
</dbReference>
<evidence type="ECO:0000256" key="1">
    <source>
        <dbReference type="ARBA" id="ARBA00004477"/>
    </source>
</evidence>
<keyword evidence="6" id="KW-0256">Endoplasmic reticulum</keyword>
<feature type="transmembrane region" description="Helical" evidence="9">
    <location>
        <begin position="256"/>
        <end position="276"/>
    </location>
</feature>
<organism evidence="10 11">
    <name type="scientific">Escovopsis weberi</name>
    <dbReference type="NCBI Taxonomy" id="150374"/>
    <lineage>
        <taxon>Eukaryota</taxon>
        <taxon>Fungi</taxon>
        <taxon>Dikarya</taxon>
        <taxon>Ascomycota</taxon>
        <taxon>Pezizomycotina</taxon>
        <taxon>Sordariomycetes</taxon>
        <taxon>Hypocreomycetidae</taxon>
        <taxon>Hypocreales</taxon>
        <taxon>Hypocreaceae</taxon>
        <taxon>Escovopsis</taxon>
    </lineage>
</organism>
<feature type="transmembrane region" description="Helical" evidence="9">
    <location>
        <begin position="134"/>
        <end position="151"/>
    </location>
</feature>
<dbReference type="AlphaFoldDB" id="A0A0M9VT39"/>
<keyword evidence="4" id="KW-0337">GPI-anchor biosynthesis</keyword>
<feature type="transmembrane region" description="Helical" evidence="9">
    <location>
        <begin position="352"/>
        <end position="377"/>
    </location>
</feature>